<comment type="similarity">
    <text evidence="1">Belongs to the cytidine and deoxycytidylate deaminase family.</text>
</comment>
<dbReference type="Pfam" id="PF00383">
    <property type="entry name" value="dCMP_cyt_deam_1"/>
    <property type="match status" value="1"/>
</dbReference>
<dbReference type="GO" id="GO:0042802">
    <property type="term" value="F:identical protein binding"/>
    <property type="evidence" value="ECO:0007669"/>
    <property type="project" value="UniProtKB-ARBA"/>
</dbReference>
<dbReference type="EC" id="3.5.4.5" evidence="6"/>
<protein>
    <submittedName>
        <fullName evidence="6">Cytidine deaminase</fullName>
        <ecNumber evidence="6">3.5.4.5</ecNumber>
    </submittedName>
</protein>
<dbReference type="GO" id="GO:0072527">
    <property type="term" value="P:pyrimidine-containing compound metabolic process"/>
    <property type="evidence" value="ECO:0007669"/>
    <property type="project" value="UniProtKB-ARBA"/>
</dbReference>
<sequence>MIKKTINIEYSAFANTEEMAESDRILINRAIEIAKLSYSPYSKFPVGAAVMLDSGEIFAGNNQENIAFPSGTCAERTVLNYVNANFPDKKIKTIAITATNTTTTEPVTPCGFCRQVIVEMEMKQKSPLRIILHKIGGETYVFETSKAILPLAFDDNVLKN</sequence>
<dbReference type="AlphaFoldDB" id="A0AAE3KU75"/>
<keyword evidence="4" id="KW-0862">Zinc</keyword>
<dbReference type="InterPro" id="IPR002125">
    <property type="entry name" value="CMP_dCMP_dom"/>
</dbReference>
<evidence type="ECO:0000313" key="6">
    <source>
        <dbReference type="EMBL" id="MCP9764783.1"/>
    </source>
</evidence>
<evidence type="ECO:0000256" key="1">
    <source>
        <dbReference type="ARBA" id="ARBA00006576"/>
    </source>
</evidence>
<dbReference type="GO" id="GO:0004126">
    <property type="term" value="F:cytidine deaminase activity"/>
    <property type="evidence" value="ECO:0007669"/>
    <property type="project" value="UniProtKB-EC"/>
</dbReference>
<keyword evidence="2" id="KW-0479">Metal-binding</keyword>
<evidence type="ECO:0000256" key="2">
    <source>
        <dbReference type="ARBA" id="ARBA00022723"/>
    </source>
</evidence>
<organism evidence="6 7">
    <name type="scientific">Lacihabitans soyangensis</name>
    <dbReference type="NCBI Taxonomy" id="869394"/>
    <lineage>
        <taxon>Bacteria</taxon>
        <taxon>Pseudomonadati</taxon>
        <taxon>Bacteroidota</taxon>
        <taxon>Cytophagia</taxon>
        <taxon>Cytophagales</taxon>
        <taxon>Leadbetterellaceae</taxon>
        <taxon>Lacihabitans</taxon>
    </lineage>
</organism>
<reference evidence="6 7" key="1">
    <citation type="submission" date="2018-11" db="EMBL/GenBank/DDBJ databases">
        <title>Novel bacteria species description.</title>
        <authorList>
            <person name="Han J.-H."/>
        </authorList>
    </citation>
    <scope>NUCLEOTIDE SEQUENCE [LARGE SCALE GENOMIC DNA]</scope>
    <source>
        <strain evidence="6 7">KCTC23259</strain>
    </source>
</reference>
<keyword evidence="3 6" id="KW-0378">Hydrolase</keyword>
<dbReference type="InterPro" id="IPR016192">
    <property type="entry name" value="APOBEC/CMP_deaminase_Zn-bd"/>
</dbReference>
<dbReference type="InterPro" id="IPR016193">
    <property type="entry name" value="Cytidine_deaminase-like"/>
</dbReference>
<dbReference type="GO" id="GO:0005829">
    <property type="term" value="C:cytosol"/>
    <property type="evidence" value="ECO:0007669"/>
    <property type="project" value="TreeGrafter"/>
</dbReference>
<dbReference type="EMBL" id="RJUF01000176">
    <property type="protein sequence ID" value="MCP9764783.1"/>
    <property type="molecule type" value="Genomic_DNA"/>
</dbReference>
<dbReference type="PROSITE" id="PS00903">
    <property type="entry name" value="CYT_DCMP_DEAMINASES_1"/>
    <property type="match status" value="1"/>
</dbReference>
<dbReference type="CDD" id="cd01283">
    <property type="entry name" value="cytidine_deaminase"/>
    <property type="match status" value="1"/>
</dbReference>
<accession>A0AAE3KU75</accession>
<dbReference type="PANTHER" id="PTHR11644:SF2">
    <property type="entry name" value="CYTIDINE DEAMINASE"/>
    <property type="match status" value="1"/>
</dbReference>
<evidence type="ECO:0000259" key="5">
    <source>
        <dbReference type="PROSITE" id="PS51747"/>
    </source>
</evidence>
<dbReference type="PANTHER" id="PTHR11644">
    <property type="entry name" value="CYTIDINE DEAMINASE"/>
    <property type="match status" value="1"/>
</dbReference>
<dbReference type="Gene3D" id="3.40.140.10">
    <property type="entry name" value="Cytidine Deaminase, domain 2"/>
    <property type="match status" value="1"/>
</dbReference>
<dbReference type="InterPro" id="IPR050202">
    <property type="entry name" value="Cyt/Deoxycyt_deaminase"/>
</dbReference>
<evidence type="ECO:0000256" key="3">
    <source>
        <dbReference type="ARBA" id="ARBA00022801"/>
    </source>
</evidence>
<gene>
    <name evidence="6" type="ORF">EGI31_17730</name>
</gene>
<dbReference type="PROSITE" id="PS51747">
    <property type="entry name" value="CYT_DCMP_DEAMINASES_2"/>
    <property type="match status" value="1"/>
</dbReference>
<name>A0AAE3KU75_9BACT</name>
<evidence type="ECO:0000313" key="7">
    <source>
        <dbReference type="Proteomes" id="UP001204144"/>
    </source>
</evidence>
<dbReference type="Proteomes" id="UP001204144">
    <property type="component" value="Unassembled WGS sequence"/>
</dbReference>
<dbReference type="NCBIfam" id="NF004064">
    <property type="entry name" value="PRK05578.1"/>
    <property type="match status" value="1"/>
</dbReference>
<dbReference type="GO" id="GO:0055086">
    <property type="term" value="P:nucleobase-containing small molecule metabolic process"/>
    <property type="evidence" value="ECO:0007669"/>
    <property type="project" value="UniProtKB-ARBA"/>
</dbReference>
<dbReference type="SUPFAM" id="SSF53927">
    <property type="entry name" value="Cytidine deaminase-like"/>
    <property type="match status" value="1"/>
</dbReference>
<feature type="domain" description="CMP/dCMP-type deaminase" evidence="5">
    <location>
        <begin position="21"/>
        <end position="156"/>
    </location>
</feature>
<dbReference type="RefSeq" id="WP_255038472.1">
    <property type="nucleotide sequence ID" value="NZ_RJUF01000176.1"/>
</dbReference>
<keyword evidence="7" id="KW-1185">Reference proteome</keyword>
<comment type="caution">
    <text evidence="6">The sequence shown here is derived from an EMBL/GenBank/DDBJ whole genome shotgun (WGS) entry which is preliminary data.</text>
</comment>
<proteinExistence type="inferred from homology"/>
<dbReference type="GO" id="GO:0008270">
    <property type="term" value="F:zinc ion binding"/>
    <property type="evidence" value="ECO:0007669"/>
    <property type="project" value="InterPro"/>
</dbReference>
<evidence type="ECO:0000256" key="4">
    <source>
        <dbReference type="ARBA" id="ARBA00022833"/>
    </source>
</evidence>